<dbReference type="InterPro" id="IPR011993">
    <property type="entry name" value="PH-like_dom_sf"/>
</dbReference>
<name>A0ABR2WHX7_9FUNG</name>
<dbReference type="PANTHER" id="PTHR12673:SF263">
    <property type="entry name" value="PLECKSTRIN DOMAIN-CONTAINING PROTEIN"/>
    <property type="match status" value="1"/>
</dbReference>
<reference evidence="3 4" key="1">
    <citation type="submission" date="2023-04" db="EMBL/GenBank/DDBJ databases">
        <title>Genome of Basidiobolus ranarum AG-B5.</title>
        <authorList>
            <person name="Stajich J.E."/>
            <person name="Carter-House D."/>
            <person name="Gryganskyi A."/>
        </authorList>
    </citation>
    <scope>NUCLEOTIDE SEQUENCE [LARGE SCALE GENOMIC DNA]</scope>
    <source>
        <strain evidence="3 4">AG-B5</strain>
    </source>
</reference>
<feature type="region of interest" description="Disordered" evidence="1">
    <location>
        <begin position="273"/>
        <end position="295"/>
    </location>
</feature>
<dbReference type="InterPro" id="IPR051092">
    <property type="entry name" value="FYVE_RhoGEF_PH"/>
</dbReference>
<dbReference type="EMBL" id="JASJQH010001563">
    <property type="protein sequence ID" value="KAK9761110.1"/>
    <property type="molecule type" value="Genomic_DNA"/>
</dbReference>
<dbReference type="PANTHER" id="PTHR12673">
    <property type="entry name" value="FACIOGENITAL DYSPLASIA PROTEIN"/>
    <property type="match status" value="1"/>
</dbReference>
<evidence type="ECO:0000259" key="2">
    <source>
        <dbReference type="PROSITE" id="PS50010"/>
    </source>
</evidence>
<feature type="compositionally biased region" description="Low complexity" evidence="1">
    <location>
        <begin position="10"/>
        <end position="30"/>
    </location>
</feature>
<feature type="domain" description="DH" evidence="2">
    <location>
        <begin position="410"/>
        <end position="596"/>
    </location>
</feature>
<feature type="compositionally biased region" description="Polar residues" evidence="1">
    <location>
        <begin position="56"/>
        <end position="68"/>
    </location>
</feature>
<dbReference type="InterPro" id="IPR001331">
    <property type="entry name" value="GDS_CDC24_CS"/>
</dbReference>
<feature type="region of interest" description="Disordered" evidence="1">
    <location>
        <begin position="723"/>
        <end position="766"/>
    </location>
</feature>
<evidence type="ECO:0000313" key="4">
    <source>
        <dbReference type="Proteomes" id="UP001479436"/>
    </source>
</evidence>
<gene>
    <name evidence="3" type="ORF">K7432_014224</name>
</gene>
<evidence type="ECO:0000313" key="3">
    <source>
        <dbReference type="EMBL" id="KAK9761110.1"/>
    </source>
</evidence>
<feature type="compositionally biased region" description="Basic and acidic residues" evidence="1">
    <location>
        <begin position="348"/>
        <end position="361"/>
    </location>
</feature>
<dbReference type="Gene3D" id="2.30.29.30">
    <property type="entry name" value="Pleckstrin-homology domain (PH domain)/Phosphotyrosine-binding domain (PTB)"/>
    <property type="match status" value="1"/>
</dbReference>
<evidence type="ECO:0000256" key="1">
    <source>
        <dbReference type="SAM" id="MobiDB-lite"/>
    </source>
</evidence>
<dbReference type="PROSITE" id="PS50010">
    <property type="entry name" value="DH_2"/>
    <property type="match status" value="1"/>
</dbReference>
<feature type="region of interest" description="Disordered" evidence="1">
    <location>
        <begin position="325"/>
        <end position="394"/>
    </location>
</feature>
<keyword evidence="4" id="KW-1185">Reference proteome</keyword>
<dbReference type="InterPro" id="IPR035899">
    <property type="entry name" value="DBL_dom_sf"/>
</dbReference>
<dbReference type="InterPro" id="IPR000219">
    <property type="entry name" value="DH_dom"/>
</dbReference>
<feature type="region of interest" description="Disordered" evidence="1">
    <location>
        <begin position="1"/>
        <end position="68"/>
    </location>
</feature>
<feature type="compositionally biased region" description="Polar residues" evidence="1">
    <location>
        <begin position="363"/>
        <end position="376"/>
    </location>
</feature>
<dbReference type="SUPFAM" id="SSF48065">
    <property type="entry name" value="DBL homology domain (DH-domain)"/>
    <property type="match status" value="1"/>
</dbReference>
<comment type="caution">
    <text evidence="3">The sequence shown here is derived from an EMBL/GenBank/DDBJ whole genome shotgun (WGS) entry which is preliminary data.</text>
</comment>
<protein>
    <recommendedName>
        <fullName evidence="2">DH domain-containing protein</fullName>
    </recommendedName>
</protein>
<feature type="compositionally biased region" description="Low complexity" evidence="1">
    <location>
        <begin position="278"/>
        <end position="293"/>
    </location>
</feature>
<sequence>MNKNTTQHGTRIQSSRSSIDSTSETESEISVNSDRNTSDCHKHHAKPLLGSEKQMIRNSSSEASQTIPFTDSYKQEVLKKESAHKKDIDHRSKSSHFHPRYNLRSLHLFKTRKSSPSILNHSDSASSQTDSETAVYSETDTLKKSSWGVLDFFDASHTQAKKKSSPEPSVSQISDSKKDCIFRSPFRRRSLTLDSIHRTFSIDEIQNQLNRAESQESLSEELSTRRNTLEDEVSVNSVPSISISDTIGVTTPDESDSTHSLYEFNHVAESSSYDGTLHRASSQESHQSSRSNSDGVVLIEKCRDIGLIRTDSGGSLDSLSIRSVPTASVSAGEKEPKRSRSLNGNLEKPLENRERERDRALRKNTSSLDLAASNSHVKAANPSHPDRSSSKTFTASKHLNSGIRPVFNEGRFYVVDEILTTELNYLENLEIILNTFMIPIQKSAKTPHPIIPLRDAKIIFEGIEPLYELSQEICQELKDKVEHWDKDIGIGHLFLHRQKAWETYPRFVDNYSFAREAIRRAEATHSFNSFIKNVARKTTKRQTLKELLIIPIQRVTRYTLLLKDLKKQTKPEHPDYSDVVEALDFMTALAVRVNAVKQREEERTQLFTVFNAVRNCPPTMISAHRRFTLETGVVETRTNRKLHLVLYSDYLMLTTPSKGRPRKPTEKWIFVRLIDLRHIIMFNVPDNKDGTNMTVIFVSNHSFPLERSQSESKPLEGLTVNTQISPATESPPSSPRPRSPLTPQSSLGAGESTKKTKKHIPETSHKYVFQHPDKKSKVDFLIALENELSCIKKLESISVSDENKGVVTPQRTNFIHSFKSTHTNTI</sequence>
<proteinExistence type="predicted"/>
<feature type="region of interest" description="Disordered" evidence="1">
    <location>
        <begin position="210"/>
        <end position="233"/>
    </location>
</feature>
<accession>A0ABR2WHX7</accession>
<dbReference type="Pfam" id="PF00621">
    <property type="entry name" value="RhoGEF"/>
    <property type="match status" value="1"/>
</dbReference>
<dbReference type="CDD" id="cd00160">
    <property type="entry name" value="RhoGEF"/>
    <property type="match status" value="1"/>
</dbReference>
<dbReference type="Gene3D" id="1.20.900.10">
    <property type="entry name" value="Dbl homology (DH) domain"/>
    <property type="match status" value="1"/>
</dbReference>
<dbReference type="SMART" id="SM00325">
    <property type="entry name" value="RhoGEF"/>
    <property type="match status" value="1"/>
</dbReference>
<dbReference type="PROSITE" id="PS00741">
    <property type="entry name" value="DH_1"/>
    <property type="match status" value="1"/>
</dbReference>
<organism evidence="3 4">
    <name type="scientific">Basidiobolus ranarum</name>
    <dbReference type="NCBI Taxonomy" id="34480"/>
    <lineage>
        <taxon>Eukaryota</taxon>
        <taxon>Fungi</taxon>
        <taxon>Fungi incertae sedis</taxon>
        <taxon>Zoopagomycota</taxon>
        <taxon>Entomophthoromycotina</taxon>
        <taxon>Basidiobolomycetes</taxon>
        <taxon>Basidiobolales</taxon>
        <taxon>Basidiobolaceae</taxon>
        <taxon>Basidiobolus</taxon>
    </lineage>
</organism>
<dbReference type="Proteomes" id="UP001479436">
    <property type="component" value="Unassembled WGS sequence"/>
</dbReference>